<dbReference type="GeneID" id="19187536"/>
<feature type="region of interest" description="Disordered" evidence="1">
    <location>
        <begin position="44"/>
        <end position="131"/>
    </location>
</feature>
<gene>
    <name evidence="2" type="ORF">A1O5_02805</name>
</gene>
<name>W9XW80_9EURO</name>
<feature type="compositionally biased region" description="Polar residues" evidence="1">
    <location>
        <begin position="86"/>
        <end position="95"/>
    </location>
</feature>
<dbReference type="AlphaFoldDB" id="W9XW80"/>
<accession>W9XW80</accession>
<comment type="caution">
    <text evidence="2">The sequence shown here is derived from an EMBL/GenBank/DDBJ whole genome shotgun (WGS) entry which is preliminary data.</text>
</comment>
<evidence type="ECO:0000313" key="2">
    <source>
        <dbReference type="EMBL" id="EXJ74509.1"/>
    </source>
</evidence>
<protein>
    <submittedName>
        <fullName evidence="2">Uncharacterized protein</fullName>
    </submittedName>
</protein>
<dbReference type="Proteomes" id="UP000019471">
    <property type="component" value="Unassembled WGS sequence"/>
</dbReference>
<dbReference type="HOGENOM" id="CLU_1107012_0_0_1"/>
<keyword evidence="3" id="KW-1185">Reference proteome</keyword>
<evidence type="ECO:0000256" key="1">
    <source>
        <dbReference type="SAM" id="MobiDB-lite"/>
    </source>
</evidence>
<dbReference type="EMBL" id="AMGX01000003">
    <property type="protein sequence ID" value="EXJ74509.1"/>
    <property type="molecule type" value="Genomic_DNA"/>
</dbReference>
<evidence type="ECO:0000313" key="3">
    <source>
        <dbReference type="Proteomes" id="UP000019471"/>
    </source>
</evidence>
<feature type="region of interest" description="Disordered" evidence="1">
    <location>
        <begin position="173"/>
        <end position="192"/>
    </location>
</feature>
<feature type="compositionally biased region" description="Polar residues" evidence="1">
    <location>
        <begin position="176"/>
        <end position="192"/>
    </location>
</feature>
<reference evidence="2 3" key="1">
    <citation type="submission" date="2013-03" db="EMBL/GenBank/DDBJ databases">
        <title>The Genome Sequence of Cladophialophora psammophila CBS 110553.</title>
        <authorList>
            <consortium name="The Broad Institute Genomics Platform"/>
            <person name="Cuomo C."/>
            <person name="de Hoog S."/>
            <person name="Gorbushina A."/>
            <person name="Walker B."/>
            <person name="Young S.K."/>
            <person name="Zeng Q."/>
            <person name="Gargeya S."/>
            <person name="Fitzgerald M."/>
            <person name="Haas B."/>
            <person name="Abouelleil A."/>
            <person name="Allen A.W."/>
            <person name="Alvarado L."/>
            <person name="Arachchi H.M."/>
            <person name="Berlin A.M."/>
            <person name="Chapman S.B."/>
            <person name="Gainer-Dewar J."/>
            <person name="Goldberg J."/>
            <person name="Griggs A."/>
            <person name="Gujja S."/>
            <person name="Hansen M."/>
            <person name="Howarth C."/>
            <person name="Imamovic A."/>
            <person name="Ireland A."/>
            <person name="Larimer J."/>
            <person name="McCowan C."/>
            <person name="Murphy C."/>
            <person name="Pearson M."/>
            <person name="Poon T.W."/>
            <person name="Priest M."/>
            <person name="Roberts A."/>
            <person name="Saif S."/>
            <person name="Shea T."/>
            <person name="Sisk P."/>
            <person name="Sykes S."/>
            <person name="Wortman J."/>
            <person name="Nusbaum C."/>
            <person name="Birren B."/>
        </authorList>
    </citation>
    <scope>NUCLEOTIDE SEQUENCE [LARGE SCALE GENOMIC DNA]</scope>
    <source>
        <strain evidence="2 3">CBS 110553</strain>
    </source>
</reference>
<feature type="compositionally biased region" description="Polar residues" evidence="1">
    <location>
        <begin position="103"/>
        <end position="114"/>
    </location>
</feature>
<organism evidence="2 3">
    <name type="scientific">Cladophialophora psammophila CBS 110553</name>
    <dbReference type="NCBI Taxonomy" id="1182543"/>
    <lineage>
        <taxon>Eukaryota</taxon>
        <taxon>Fungi</taxon>
        <taxon>Dikarya</taxon>
        <taxon>Ascomycota</taxon>
        <taxon>Pezizomycotina</taxon>
        <taxon>Eurotiomycetes</taxon>
        <taxon>Chaetothyriomycetidae</taxon>
        <taxon>Chaetothyriales</taxon>
        <taxon>Herpotrichiellaceae</taxon>
        <taxon>Cladophialophora</taxon>
    </lineage>
</organism>
<feature type="compositionally biased region" description="Basic and acidic residues" evidence="1">
    <location>
        <begin position="70"/>
        <end position="84"/>
    </location>
</feature>
<proteinExistence type="predicted"/>
<sequence length="251" mass="27272">MKIIDDVSPFVAFTGVWYVVGIGRSHDTGFDAILRDWLAAFSTAGDSAGGSPKRDTFKEVPSMSNTTEEEQNHEKKNQEGEPIHGDSSSPSTARETQNEDYHGSQSSQGDSHPSNPVEDQHGQEAGGGQTENASSWIHDALSLLFRNVTFQMTPGGIEVGLGGLGYRHNFRDGPQNHPSLNNGPKSQPHLNTNSSIRDLLKYHGQPSDSAALNDLSKTWGIRVGPDGSLEQNDALLREAKARVRRNGGKWL</sequence>
<dbReference type="SUPFAM" id="SSF158634">
    <property type="entry name" value="RPA2825-like"/>
    <property type="match status" value="1"/>
</dbReference>
<dbReference type="RefSeq" id="XP_007741609.1">
    <property type="nucleotide sequence ID" value="XM_007743419.1"/>
</dbReference>